<dbReference type="AlphaFoldDB" id="A0A1H3IP18"/>
<dbReference type="Gene3D" id="3.40.30.10">
    <property type="entry name" value="Glutaredoxin"/>
    <property type="match status" value="1"/>
</dbReference>
<dbReference type="RefSeq" id="WP_089768447.1">
    <property type="nucleotide sequence ID" value="NZ_FNPB01000010.1"/>
</dbReference>
<dbReference type="GO" id="GO:0015035">
    <property type="term" value="F:protein-disulfide reductase activity"/>
    <property type="evidence" value="ECO:0007669"/>
    <property type="project" value="InterPro"/>
</dbReference>
<organism evidence="7 8">
    <name type="scientific">Halobellus clavatus</name>
    <dbReference type="NCBI Taxonomy" id="660517"/>
    <lineage>
        <taxon>Archaea</taxon>
        <taxon>Methanobacteriati</taxon>
        <taxon>Methanobacteriota</taxon>
        <taxon>Stenosarchaea group</taxon>
        <taxon>Halobacteria</taxon>
        <taxon>Halobacteriales</taxon>
        <taxon>Haloferacaceae</taxon>
        <taxon>Halobellus</taxon>
    </lineage>
</organism>
<keyword evidence="8" id="KW-1185">Reference proteome</keyword>
<evidence type="ECO:0000256" key="4">
    <source>
        <dbReference type="ARBA" id="ARBA00023284"/>
    </source>
</evidence>
<evidence type="ECO:0000256" key="1">
    <source>
        <dbReference type="ARBA" id="ARBA00022448"/>
    </source>
</evidence>
<dbReference type="NCBIfam" id="TIGR01068">
    <property type="entry name" value="thioredoxin"/>
    <property type="match status" value="1"/>
</dbReference>
<dbReference type="PROSITE" id="PS00194">
    <property type="entry name" value="THIOREDOXIN_1"/>
    <property type="match status" value="1"/>
</dbReference>
<keyword evidence="1" id="KW-0813">Transport</keyword>
<dbReference type="CDD" id="cd02947">
    <property type="entry name" value="TRX_family"/>
    <property type="match status" value="1"/>
</dbReference>
<dbReference type="Pfam" id="PF00085">
    <property type="entry name" value="Thioredoxin"/>
    <property type="match status" value="1"/>
</dbReference>
<dbReference type="PRINTS" id="PR00421">
    <property type="entry name" value="THIOREDOXIN"/>
</dbReference>
<dbReference type="InterPro" id="IPR017937">
    <property type="entry name" value="Thioredoxin_CS"/>
</dbReference>
<dbReference type="PANTHER" id="PTHR45663">
    <property type="entry name" value="GEO12009P1"/>
    <property type="match status" value="1"/>
</dbReference>
<dbReference type="InterPro" id="IPR036249">
    <property type="entry name" value="Thioredoxin-like_sf"/>
</dbReference>
<evidence type="ECO:0000256" key="5">
    <source>
        <dbReference type="SAM" id="MobiDB-lite"/>
    </source>
</evidence>
<dbReference type="GO" id="GO:0005737">
    <property type="term" value="C:cytoplasm"/>
    <property type="evidence" value="ECO:0007669"/>
    <property type="project" value="TreeGrafter"/>
</dbReference>
<proteinExistence type="predicted"/>
<dbReference type="PROSITE" id="PS51352">
    <property type="entry name" value="THIOREDOXIN_2"/>
    <property type="match status" value="1"/>
</dbReference>
<name>A0A1H3IP18_9EURY</name>
<accession>A0A1H3IP18</accession>
<evidence type="ECO:0000313" key="8">
    <source>
        <dbReference type="Proteomes" id="UP000199170"/>
    </source>
</evidence>
<dbReference type="OrthoDB" id="35385at2157"/>
<dbReference type="STRING" id="660517.SAMN04487946_110108"/>
<evidence type="ECO:0000256" key="2">
    <source>
        <dbReference type="ARBA" id="ARBA00022982"/>
    </source>
</evidence>
<reference evidence="8" key="1">
    <citation type="submission" date="2016-10" db="EMBL/GenBank/DDBJ databases">
        <authorList>
            <person name="Varghese N."/>
            <person name="Submissions S."/>
        </authorList>
    </citation>
    <scope>NUCLEOTIDE SEQUENCE [LARGE SCALE GENOMIC DNA]</scope>
    <source>
        <strain evidence="8">CGMCC 1.10118</strain>
    </source>
</reference>
<dbReference type="FunFam" id="3.40.30.10:FF:000001">
    <property type="entry name" value="Thioredoxin"/>
    <property type="match status" value="1"/>
</dbReference>
<dbReference type="Proteomes" id="UP000199170">
    <property type="component" value="Unassembled WGS sequence"/>
</dbReference>
<dbReference type="InterPro" id="IPR005746">
    <property type="entry name" value="Thioredoxin"/>
</dbReference>
<dbReference type="PANTHER" id="PTHR45663:SF11">
    <property type="entry name" value="GEO12009P1"/>
    <property type="match status" value="1"/>
</dbReference>
<evidence type="ECO:0000313" key="7">
    <source>
        <dbReference type="EMBL" id="SDY29431.1"/>
    </source>
</evidence>
<keyword evidence="4" id="KW-0676">Redox-active center</keyword>
<feature type="region of interest" description="Disordered" evidence="5">
    <location>
        <begin position="1"/>
        <end position="39"/>
    </location>
</feature>
<feature type="domain" description="Thioredoxin" evidence="6">
    <location>
        <begin position="29"/>
        <end position="141"/>
    </location>
</feature>
<gene>
    <name evidence="7" type="ORF">SAMN04487946_110108</name>
</gene>
<keyword evidence="3" id="KW-1015">Disulfide bond</keyword>
<evidence type="ECO:0000256" key="3">
    <source>
        <dbReference type="ARBA" id="ARBA00023157"/>
    </source>
</evidence>
<evidence type="ECO:0000259" key="6">
    <source>
        <dbReference type="PROSITE" id="PS51352"/>
    </source>
</evidence>
<dbReference type="SUPFAM" id="SSF52833">
    <property type="entry name" value="Thioredoxin-like"/>
    <property type="match status" value="1"/>
</dbReference>
<protein>
    <submittedName>
        <fullName evidence="7">Thioredoxin</fullName>
    </submittedName>
</protein>
<dbReference type="InterPro" id="IPR013766">
    <property type="entry name" value="Thioredoxin_domain"/>
</dbReference>
<keyword evidence="2" id="KW-0249">Electron transport</keyword>
<dbReference type="EMBL" id="FNPB01000010">
    <property type="protein sequence ID" value="SDY29431.1"/>
    <property type="molecule type" value="Genomic_DNA"/>
</dbReference>
<feature type="compositionally biased region" description="Acidic residues" evidence="5">
    <location>
        <begin position="1"/>
        <end position="11"/>
    </location>
</feature>
<sequence length="141" mass="15461">MSEASPDDEIDEIKAQKRKKLASQLEDDGDDGAEAVPSEPIHVNGASEFEEALSSYDVVLVDFHAEWCGPCKMLEPTVESLAGSTDAAVVKVDIDQNQQLAQQFQVRGVPTLMLFSDGEAVEQLVGVRDESTYRSLIEQYL</sequence>